<evidence type="ECO:0000259" key="9">
    <source>
        <dbReference type="Pfam" id="PF03828"/>
    </source>
</evidence>
<sequence length="1130" mass="124207">MVSHIDGNSKCSHQPGDIPPIASDQSSTMAAWIPQTDAPDLPERPALNSQQSNSLPSTPYQHARNLSFHSRSPSPVRGSTSPRSTHSESTHLPRKPLGACKYETAMSFFRRRIPYNLGTDILPEEKEGLKEKLEPEEEQKLTTDIMDLYDRLLPSAESDDRKRQLVQKLEKLFNDQWPGHEIKANVFGSSGNKLCSSDSDVDICITTNFKELEHVCLLAEVLAKRKIALGERHDGMQRVVCVSHAKVPIVKIWDPELKLACDMNVNNTLALENTRMIRTYVDVDERVRPLAMSVKYWTKRRTLNDAALGGTLSSYTWICLIINFLQTRNPPILPSLQARPHKKKVTPDGLVCSFDDDMKGLNGFGRKNKQSVGELFFEFFRYYGHMINYEQNAISVREGGLISKEGKGWHLLMNNRLCVEEPFSTSRNLGNTADDTSFRGLHLELRRAFKFAAKGDLEGCCEQYEFPKEEERTWERPPPQPRPIIAPAPARGGRGGGRGGGRYANQTYRGGGFAGGRRTSNTGNKGNSTFRQPSTTNANDLSLQAQQQAQFLLHDQLYQQIQLLQAQEQELRMQLHNQALITGRPPPVFLQSPFIRFPVPQEFSGDEDSRSRSGTVNHPPLTPSHRPHQPFFAPTYASVSASGTQGSSTNPSSPSITSAVPDLRRSPRRSSAASGSAKGSGSLRAQSQPARPQESPSSQTFPPLYTIPQLLDTSLGSKQRPAPESSEGGEGSSDENTMAPNSLPSNESRSGSVDENRPQDLMGYLVSPQQLQLYQQNSMLPPLTTPVGLALPNGYTSYLPIQQQDYKSGVFSSDGSARSDQTPTMTSRSSVSQPPPQSASRPALADRGPLIVDGSVPPSEHRASSYTNDLIDPYTAVSHYTSTSDDHNINTPASFSDSLSQDFQDPGPFELEPPSSFTRPSQFESQQMINVNGNGESQSEKTNGQPELLASRLQNYHLSNAEKLAQTHASNKANVNKSSSAHQVAKESSQPKSLGSSNDKAANGSHSNEPRRQTSKRRPHGGEASEKANGVNHNHNHHHGHSHKPKAKGRHDGSHNHSSNATNESKDRHVDHPPKKAGGATNGAAENNHGGWQTTKKKHRRNPKSSAESRNGVHNGPEPIPADESMRKGG</sequence>
<evidence type="ECO:0000256" key="4">
    <source>
        <dbReference type="ARBA" id="ARBA00012388"/>
    </source>
</evidence>
<dbReference type="PANTHER" id="PTHR12271:SF113">
    <property type="entry name" value="POLY(A) RNA POLYMERASE CID11"/>
    <property type="match status" value="1"/>
</dbReference>
<dbReference type="GO" id="GO:0010605">
    <property type="term" value="P:negative regulation of macromolecule metabolic process"/>
    <property type="evidence" value="ECO:0007669"/>
    <property type="project" value="UniProtKB-ARBA"/>
</dbReference>
<evidence type="ECO:0000256" key="7">
    <source>
        <dbReference type="ARBA" id="ARBA00022842"/>
    </source>
</evidence>
<feature type="domain" description="Poly(A) RNA polymerase mitochondrial-like central palm" evidence="10">
    <location>
        <begin position="141"/>
        <end position="281"/>
    </location>
</feature>
<evidence type="ECO:0000259" key="10">
    <source>
        <dbReference type="Pfam" id="PF22600"/>
    </source>
</evidence>
<feature type="region of interest" description="Disordered" evidence="8">
    <location>
        <begin position="469"/>
        <end position="536"/>
    </location>
</feature>
<keyword evidence="5" id="KW-0808">Transferase</keyword>
<comment type="caution">
    <text evidence="11">The sequence shown here is derived from an EMBL/GenBank/DDBJ whole genome shotgun (WGS) entry which is preliminary data.</text>
</comment>
<dbReference type="InterPro" id="IPR043519">
    <property type="entry name" value="NT_sf"/>
</dbReference>
<accession>A0AAD6CJ72</accession>
<dbReference type="GO" id="GO:0046872">
    <property type="term" value="F:metal ion binding"/>
    <property type="evidence" value="ECO:0007669"/>
    <property type="project" value="UniProtKB-KW"/>
</dbReference>
<evidence type="ECO:0000313" key="11">
    <source>
        <dbReference type="EMBL" id="KAJ5524236.1"/>
    </source>
</evidence>
<feature type="compositionally biased region" description="Gly residues" evidence="8">
    <location>
        <begin position="492"/>
        <end position="502"/>
    </location>
</feature>
<comment type="cofactor">
    <cofactor evidence="1">
        <name>Mn(2+)</name>
        <dbReference type="ChEBI" id="CHEBI:29035"/>
    </cofactor>
</comment>
<keyword evidence="6" id="KW-0479">Metal-binding</keyword>
<dbReference type="InterPro" id="IPR002058">
    <property type="entry name" value="PAP_assoc"/>
</dbReference>
<keyword evidence="12" id="KW-1185">Reference proteome</keyword>
<feature type="compositionally biased region" description="Low complexity" evidence="8">
    <location>
        <begin position="642"/>
        <end position="658"/>
    </location>
</feature>
<feature type="region of interest" description="Disordered" evidence="8">
    <location>
        <begin position="881"/>
        <end position="945"/>
    </location>
</feature>
<evidence type="ECO:0000256" key="5">
    <source>
        <dbReference type="ARBA" id="ARBA00022679"/>
    </source>
</evidence>
<feature type="region of interest" description="Disordered" evidence="8">
    <location>
        <begin position="809"/>
        <end position="867"/>
    </location>
</feature>
<feature type="compositionally biased region" description="Polar residues" evidence="8">
    <location>
        <begin position="915"/>
        <end position="945"/>
    </location>
</feature>
<dbReference type="AlphaFoldDB" id="A0AAD6CJ72"/>
<feature type="compositionally biased region" description="Polar residues" evidence="8">
    <location>
        <begin position="67"/>
        <end position="84"/>
    </location>
</feature>
<dbReference type="Pfam" id="PF03828">
    <property type="entry name" value="PAP_assoc"/>
    <property type="match status" value="1"/>
</dbReference>
<feature type="compositionally biased region" description="Polar residues" evidence="8">
    <location>
        <begin position="518"/>
        <end position="536"/>
    </location>
</feature>
<reference evidence="11 12" key="1">
    <citation type="journal article" date="2023" name="IMA Fungus">
        <title>Comparative genomic study of the Penicillium genus elucidates a diverse pangenome and 15 lateral gene transfer events.</title>
        <authorList>
            <person name="Petersen C."/>
            <person name="Sorensen T."/>
            <person name="Nielsen M.R."/>
            <person name="Sondergaard T.E."/>
            <person name="Sorensen J.L."/>
            <person name="Fitzpatrick D.A."/>
            <person name="Frisvad J.C."/>
            <person name="Nielsen K.L."/>
        </authorList>
    </citation>
    <scope>NUCLEOTIDE SEQUENCE [LARGE SCALE GENOMIC DNA]</scope>
    <source>
        <strain evidence="11 12">IBT 35679</strain>
    </source>
</reference>
<comment type="similarity">
    <text evidence="3">Belongs to the DNA polymerase type-B-like family.</text>
</comment>
<dbReference type="InterPro" id="IPR054708">
    <property type="entry name" value="MTPAP-like_central"/>
</dbReference>
<feature type="region of interest" description="Disordered" evidence="8">
    <location>
        <begin position="1"/>
        <end position="96"/>
    </location>
</feature>
<feature type="compositionally biased region" description="Basic and acidic residues" evidence="8">
    <location>
        <begin position="1064"/>
        <end position="1074"/>
    </location>
</feature>
<feature type="compositionally biased region" description="Low complexity" evidence="8">
    <location>
        <begin position="827"/>
        <end position="843"/>
    </location>
</feature>
<evidence type="ECO:0000256" key="8">
    <source>
        <dbReference type="SAM" id="MobiDB-lite"/>
    </source>
</evidence>
<feature type="compositionally biased region" description="Polar residues" evidence="8">
    <location>
        <begin position="734"/>
        <end position="751"/>
    </location>
</feature>
<dbReference type="GO" id="GO:1990817">
    <property type="term" value="F:poly(A) RNA polymerase activity"/>
    <property type="evidence" value="ECO:0007669"/>
    <property type="project" value="UniProtKB-EC"/>
</dbReference>
<dbReference type="CDD" id="cd05402">
    <property type="entry name" value="NT_PAP_TUTase"/>
    <property type="match status" value="1"/>
</dbReference>
<comment type="cofactor">
    <cofactor evidence="2">
        <name>Mg(2+)</name>
        <dbReference type="ChEBI" id="CHEBI:18420"/>
    </cofactor>
</comment>
<dbReference type="EC" id="2.7.7.19" evidence="4"/>
<name>A0AAD6CJ72_9EURO</name>
<feature type="compositionally biased region" description="Low complexity" evidence="8">
    <location>
        <begin position="894"/>
        <end position="905"/>
    </location>
</feature>
<evidence type="ECO:0000256" key="2">
    <source>
        <dbReference type="ARBA" id="ARBA00001946"/>
    </source>
</evidence>
<evidence type="ECO:0000256" key="1">
    <source>
        <dbReference type="ARBA" id="ARBA00001936"/>
    </source>
</evidence>
<evidence type="ECO:0000313" key="12">
    <source>
        <dbReference type="Proteomes" id="UP001220324"/>
    </source>
</evidence>
<gene>
    <name evidence="11" type="ORF">N7494_010886</name>
</gene>
<dbReference type="GO" id="GO:0031123">
    <property type="term" value="P:RNA 3'-end processing"/>
    <property type="evidence" value="ECO:0007669"/>
    <property type="project" value="TreeGrafter"/>
</dbReference>
<feature type="compositionally biased region" description="Low complexity" evidence="8">
    <location>
        <begin position="669"/>
        <end position="685"/>
    </location>
</feature>
<evidence type="ECO:0000256" key="6">
    <source>
        <dbReference type="ARBA" id="ARBA00022723"/>
    </source>
</evidence>
<proteinExistence type="inferred from homology"/>
<feature type="compositionally biased region" description="Low complexity" evidence="8">
    <location>
        <begin position="1077"/>
        <end position="1091"/>
    </location>
</feature>
<feature type="region of interest" description="Disordered" evidence="8">
    <location>
        <begin position="967"/>
        <end position="1130"/>
    </location>
</feature>
<dbReference type="Gene3D" id="1.10.1410.10">
    <property type="match status" value="1"/>
</dbReference>
<feature type="compositionally biased region" description="Polar residues" evidence="8">
    <location>
        <begin position="881"/>
        <end position="893"/>
    </location>
</feature>
<feature type="compositionally biased region" description="Polar residues" evidence="8">
    <location>
        <begin position="986"/>
        <end position="1007"/>
    </location>
</feature>
<keyword evidence="7" id="KW-0460">Magnesium</keyword>
<feature type="compositionally biased region" description="Polar residues" evidence="8">
    <location>
        <begin position="47"/>
        <end position="60"/>
    </location>
</feature>
<feature type="domain" description="PAP-associated" evidence="9">
    <location>
        <begin position="371"/>
        <end position="426"/>
    </location>
</feature>
<feature type="region of interest" description="Disordered" evidence="8">
    <location>
        <begin position="600"/>
        <end position="759"/>
    </location>
</feature>
<feature type="compositionally biased region" description="Low complexity" evidence="8">
    <location>
        <begin position="969"/>
        <end position="981"/>
    </location>
</feature>
<feature type="compositionally biased region" description="Polar residues" evidence="8">
    <location>
        <begin position="686"/>
        <end position="701"/>
    </location>
</feature>
<organism evidence="11 12">
    <name type="scientific">Penicillium frequentans</name>
    <dbReference type="NCBI Taxonomy" id="3151616"/>
    <lineage>
        <taxon>Eukaryota</taxon>
        <taxon>Fungi</taxon>
        <taxon>Dikarya</taxon>
        <taxon>Ascomycota</taxon>
        <taxon>Pezizomycotina</taxon>
        <taxon>Eurotiomycetes</taxon>
        <taxon>Eurotiomycetidae</taxon>
        <taxon>Eurotiales</taxon>
        <taxon>Aspergillaceae</taxon>
        <taxon>Penicillium</taxon>
    </lineage>
</organism>
<dbReference type="SUPFAM" id="SSF81631">
    <property type="entry name" value="PAP/OAS1 substrate-binding domain"/>
    <property type="match status" value="1"/>
</dbReference>
<protein>
    <recommendedName>
        <fullName evidence="4">polynucleotide adenylyltransferase</fullName>
        <ecNumber evidence="4">2.7.7.19</ecNumber>
    </recommendedName>
</protein>
<dbReference type="Proteomes" id="UP001220324">
    <property type="component" value="Unassembled WGS sequence"/>
</dbReference>
<dbReference type="SUPFAM" id="SSF81301">
    <property type="entry name" value="Nucleotidyltransferase"/>
    <property type="match status" value="1"/>
</dbReference>
<dbReference type="PANTHER" id="PTHR12271">
    <property type="entry name" value="POLY A POLYMERASE CID PAP -RELATED"/>
    <property type="match status" value="1"/>
</dbReference>
<feature type="compositionally biased region" description="Basic residues" evidence="8">
    <location>
        <begin position="1034"/>
        <end position="1049"/>
    </location>
</feature>
<feature type="compositionally biased region" description="Polar residues" evidence="8">
    <location>
        <begin position="809"/>
        <end position="826"/>
    </location>
</feature>
<dbReference type="Pfam" id="PF22600">
    <property type="entry name" value="MTPAP-like_central"/>
    <property type="match status" value="1"/>
</dbReference>
<evidence type="ECO:0000256" key="3">
    <source>
        <dbReference type="ARBA" id="ARBA00008593"/>
    </source>
</evidence>
<dbReference type="Gene3D" id="3.30.460.10">
    <property type="entry name" value="Beta Polymerase, domain 2"/>
    <property type="match status" value="1"/>
</dbReference>
<dbReference type="EMBL" id="JAQIZZ010000008">
    <property type="protein sequence ID" value="KAJ5524236.1"/>
    <property type="molecule type" value="Genomic_DNA"/>
</dbReference>
<feature type="compositionally biased region" description="Pro residues" evidence="8">
    <location>
        <begin position="476"/>
        <end position="486"/>
    </location>
</feature>